<feature type="compositionally biased region" description="Basic residues" evidence="1">
    <location>
        <begin position="20"/>
        <end position="31"/>
    </location>
</feature>
<sequence length="462" mass="52225">MSEINKDMEGTTTEKETWRKRGGKKGSKRAPRAQVNFATATDNAIEYYNKYPTDYQAAFNFPWFKVMGTEIPFEDVVSGIPDASIFNIKNSRLPNTMVINYVPGPGICEDVQDPANRTFAMIMADLYAKTSGSSLGFNAAQVAMQMTSITSILNAIGEAQRALNSTEFWKTTNANYPRGLINALGFNWEDLVAYKANYVTRLNSIIHMFNNMQVPAFIDIYKRQFTLASNLYVDEDDEFGQVYAFRQKGIYNYVFSSGNKVQYCEFTEYSYNKDKFDTFLDLIQNALFKWVNSDDFYKVNGALLRAYKDAATITVPDVDLATVISPSKPDHILMQIMNCDILGEDLITGLKITENVVKNVIYFQPTFGRVADGYKATYPQLGHKRLIRLFDSNPTTDVNCESTRLLTKLGIVNKHIVNPDGSDITEQYYGVQSMQSELITSIDIYTIGDDYLTNERVVASRS</sequence>
<dbReference type="InterPro" id="IPR048835">
    <property type="entry name" value="CP_picobirnavirus"/>
</dbReference>
<accession>A0A2L1FE63</accession>
<name>A0A2L1FE63_9VIRU</name>
<reference evidence="2" key="1">
    <citation type="submission" date="2017-09" db="EMBL/GenBank/DDBJ databases">
        <authorList>
            <person name="Ehlers B."/>
            <person name="Leendertz F.H."/>
        </authorList>
    </citation>
    <scope>NUCLEOTIDE SEQUENCE</scope>
    <source>
        <strain evidence="2">WUSTL</strain>
    </source>
</reference>
<protein>
    <submittedName>
        <fullName evidence="2">Capsid</fullName>
    </submittedName>
</protein>
<dbReference type="InterPro" id="IPR049178">
    <property type="entry name" value="CP_picobirnavirus_sf"/>
</dbReference>
<reference evidence="2" key="2">
    <citation type="journal article" date="2018" name="Virology">
        <title>Extensive conservation of prokaryotic ribosomal binding sites in known and novel picobirnaviruses.</title>
        <authorList>
            <person name="Krishnamurthy S.R."/>
            <person name="Wang D."/>
        </authorList>
    </citation>
    <scope>NUCLEOTIDE SEQUENCE</scope>
    <source>
        <strain evidence="2">WUSTL</strain>
    </source>
</reference>
<feature type="region of interest" description="Disordered" evidence="1">
    <location>
        <begin position="1"/>
        <end position="32"/>
    </location>
</feature>
<feature type="compositionally biased region" description="Basic and acidic residues" evidence="1">
    <location>
        <begin position="1"/>
        <end position="19"/>
    </location>
</feature>
<evidence type="ECO:0000256" key="1">
    <source>
        <dbReference type="SAM" id="MobiDB-lite"/>
    </source>
</evidence>
<dbReference type="EMBL" id="MG010894">
    <property type="protein sequence ID" value="AVD54040.1"/>
    <property type="molecule type" value="Genomic_RNA"/>
</dbReference>
<dbReference type="Gene3D" id="1.20.140.120">
    <property type="match status" value="1"/>
</dbReference>
<evidence type="ECO:0000313" key="2">
    <source>
        <dbReference type="EMBL" id="AVD54040.1"/>
    </source>
</evidence>
<dbReference type="Pfam" id="PF20816">
    <property type="entry name" value="PBV_CP"/>
    <property type="match status" value="1"/>
</dbReference>
<organism evidence="2">
    <name type="scientific">Macaque picobirnavirus 9</name>
    <dbReference type="NCBI Taxonomy" id="2078825"/>
    <lineage>
        <taxon>Viruses</taxon>
        <taxon>Riboviria</taxon>
        <taxon>Orthornavirae</taxon>
        <taxon>Pisuviricota</taxon>
        <taxon>Duplopiviricetes</taxon>
        <taxon>Durnavirales</taxon>
        <taxon>Picobirnaviridae</taxon>
    </lineage>
</organism>
<proteinExistence type="predicted"/>